<evidence type="ECO:0000256" key="1">
    <source>
        <dbReference type="SAM" id="MobiDB-lite"/>
    </source>
</evidence>
<reference evidence="2 3" key="1">
    <citation type="journal article" date="2013" name="Int. J. Syst. Evol. Microbiol.">
        <title>Aquimarina gracilis sp. nov., isolated from the gut microflora of a mussel, Mytilus coruscus, and emended description of Aquimarina spongiae.</title>
        <authorList>
            <person name="Park S.C."/>
            <person name="Choe H.N."/>
            <person name="Baik K.S."/>
            <person name="Seong C.N."/>
        </authorList>
    </citation>
    <scope>NUCLEOTIDE SEQUENCE [LARGE SCALE GENOMIC DNA]</scope>
    <source>
        <strain evidence="2 3">PSC32</strain>
    </source>
</reference>
<feature type="region of interest" description="Disordered" evidence="1">
    <location>
        <begin position="1676"/>
        <end position="1702"/>
    </location>
</feature>
<proteinExistence type="predicted"/>
<feature type="compositionally biased region" description="Gly residues" evidence="1">
    <location>
        <begin position="1680"/>
        <end position="1691"/>
    </location>
</feature>
<evidence type="ECO:0000313" key="3">
    <source>
        <dbReference type="Proteomes" id="UP001327027"/>
    </source>
</evidence>
<sequence>MKIYLKHLVSRKVVTTLLFFGTTLDMLAQFNTEDIGPSSYEVQLIPKNPDVADLGKFGNVPINKYNGTANVNIPIHDVEFEGLTIPLNLSYNTSGIRVNQAASWVGLGWNLSEGILITREINGFSDLRDDADQGNSKGWLFTEEYLIREHPYYDLEIKEEDLTLLNDKYNVNEPIDTEPDIFTVQLPSGSFKFSLPKVQNNEQIIEGRVINEKNYKVRYFLSDKTFEITDHQGFIYSFTNKEYSTGFKSWDADSSNTSELFALQATPPSATLQTRKLITSWKVSTITAFNGKELNFSYQAGFFMSFPHYSEYLKVYLNGNPSTPSNSTTNSVPSRLMSSINAFHNLYLTGISGDFGSINLELADRIDLFSKEAKARFAEQSTWTPSITPNEYSAKRLNKITVINSSNKTIKTAQFKYTYFNNDKKDVWDKERYLRLKLDEVQVLDQQYVFEYDHPNSLPPKDSKSTDFWNFYNGVENSARFPRSGRFYLIHPSNSAGTLDRPQEQYYKLSGASRKSDITYGKYGILTKVTYPTRGYTEFEYEGNTVTLKRPNYTPNYYSNPRMLMSSGVRSSEDYNFRYQYLKLANDPNYSFSDYNTCGITSESTSQNTEFEITDTEFCNQQDYNVIFSGSISCAVGCGQGPSPSGPAAWIENVDTGHSYGSVYYGGFDVNTSNISFRKQLMLPKGKYVYKTLQWSINSPVLVVATASAGLTVVKNSNLEEDVFEQFEVGGARLHKISNYDADGSFIGSKAYEYNEMAPDGLSKSSGKLMDDLVFTSKGFRNYEYTPEYFAEFPAPGASGGTSASPNIALIHSDNMIRSTPSASGSHVGYNQVTERHVDETGDNNGKTVCKYINIPNQYIKRNIGIVPQYYGVGSSYDLSYGEVYILAAQPRTHEYKNGSLIEKSIYDASGNLKRKIDNTYIDLSGTQRTSNPYPLLIRAGDVFAGSYPYRIVENNEYNNAFLRVEKSVIEEHEEDVLLTSNTYSYENVLHGYPTKQVGETSDGKVIASKMYYPQDLQTEPFISDLVDQNRVNIPIKTEYYKGTTTDPLNLLLASKETTFNNLTSDNNLVLPNEIKTAKGDDSTEDQRQIYEKYDNQGNLLQYRKSEGISITYVWSYQGQYPVAKIENATFAEVALALGISENSLTNFGVSSIPTLNSLRTDLPEAMVSTYTYDPLIGITSMTDPKGYTIYYSYDDVNRLDVIKDSDQLITNKYYYNYQGASGSFPSLGISIVSDKTTMFTNTTLTIEAGASGGSNNYVYQWRINLPDGQTQEGTSQTITLNSSDAPGVASVILSVRDKTTNVVKTTSKSINIYKPMSVSISVPSWVYTNTNTGFTSTVNGGSSNKSYKWTITKSTGYVTTGTGKNITFPSGGSAASANVVYTVTDNVTGDIKTLSNTINIYHPHSISNLNVVSWMDTNTTKTFATKVTGGSSTYSYKWEITRPDGSIATGFGYNIRFNSGSKTGKANLKLTVTDQITGRKVSATRTIDLYSSLVATSGQITRPVEHEVKSTASFNINPTGGSGNYSYSWTISGIIATHTSTQKSFNLYMDYKYYGNVTIKCTVKDNSTGVSKTASTTMNVKETSLWAVSMVTKPYSTPNNRSKKFQVLVNKGGGSGSFSHKWYVNGQYKGGSSTIDVTLKCDGMTNALILCKVKDRITGREFNVSRQFTFNTSVCNSGPGPGGPGLGPGLGPVDDSDNSEQ</sequence>
<dbReference type="EMBL" id="JAYKLX010000004">
    <property type="protein sequence ID" value="MEB3345608.1"/>
    <property type="molecule type" value="Genomic_DNA"/>
</dbReference>
<accession>A0ABU5ZUD4</accession>
<protein>
    <recommendedName>
        <fullName evidence="4">YD repeat-containing protein</fullName>
    </recommendedName>
</protein>
<organism evidence="2 3">
    <name type="scientific">Aquimarina gracilis</name>
    <dbReference type="NCBI Taxonomy" id="874422"/>
    <lineage>
        <taxon>Bacteria</taxon>
        <taxon>Pseudomonadati</taxon>
        <taxon>Bacteroidota</taxon>
        <taxon>Flavobacteriia</taxon>
        <taxon>Flavobacteriales</taxon>
        <taxon>Flavobacteriaceae</taxon>
        <taxon>Aquimarina</taxon>
    </lineage>
</organism>
<dbReference type="RefSeq" id="WP_324179640.1">
    <property type="nucleotide sequence ID" value="NZ_BAABAW010000021.1"/>
</dbReference>
<gene>
    <name evidence="2" type="ORF">U6A24_09065</name>
</gene>
<keyword evidence="3" id="KW-1185">Reference proteome</keyword>
<name>A0ABU5ZUD4_9FLAO</name>
<dbReference type="Proteomes" id="UP001327027">
    <property type="component" value="Unassembled WGS sequence"/>
</dbReference>
<evidence type="ECO:0000313" key="2">
    <source>
        <dbReference type="EMBL" id="MEB3345608.1"/>
    </source>
</evidence>
<comment type="caution">
    <text evidence="2">The sequence shown here is derived from an EMBL/GenBank/DDBJ whole genome shotgun (WGS) entry which is preliminary data.</text>
</comment>
<evidence type="ECO:0008006" key="4">
    <source>
        <dbReference type="Google" id="ProtNLM"/>
    </source>
</evidence>